<name>A0A2V3PTF9_9BACT</name>
<evidence type="ECO:0000256" key="1">
    <source>
        <dbReference type="ARBA" id="ARBA00000274"/>
    </source>
</evidence>
<organism evidence="4 5">
    <name type="scientific">Dysgonomonas alginatilytica</name>
    <dbReference type="NCBI Taxonomy" id="1605892"/>
    <lineage>
        <taxon>Bacteria</taxon>
        <taxon>Pseudomonadati</taxon>
        <taxon>Bacteroidota</taxon>
        <taxon>Bacteroidia</taxon>
        <taxon>Bacteroidales</taxon>
        <taxon>Dysgonomonadaceae</taxon>
        <taxon>Dysgonomonas</taxon>
    </lineage>
</organism>
<dbReference type="EC" id="3.2.2.n1" evidence="3"/>
<keyword evidence="3" id="KW-0203">Cytokinin biosynthesis</keyword>
<dbReference type="PANTHER" id="PTHR31223">
    <property type="entry name" value="LOG FAMILY PROTEIN YJL055W"/>
    <property type="match status" value="1"/>
</dbReference>
<comment type="catalytic activity">
    <reaction evidence="1">
        <text>AMP + H2O = D-ribose 5-phosphate + adenine</text>
        <dbReference type="Rhea" id="RHEA:20129"/>
        <dbReference type="ChEBI" id="CHEBI:15377"/>
        <dbReference type="ChEBI" id="CHEBI:16708"/>
        <dbReference type="ChEBI" id="CHEBI:78346"/>
        <dbReference type="ChEBI" id="CHEBI:456215"/>
        <dbReference type="EC" id="3.2.2.4"/>
    </reaction>
</comment>
<comment type="caution">
    <text evidence="4">The sequence shown here is derived from an EMBL/GenBank/DDBJ whole genome shotgun (WGS) entry which is preliminary data.</text>
</comment>
<dbReference type="PANTHER" id="PTHR31223:SF70">
    <property type="entry name" value="LOG FAMILY PROTEIN YJL055W"/>
    <property type="match status" value="1"/>
</dbReference>
<proteinExistence type="inferred from homology"/>
<evidence type="ECO:0000256" key="2">
    <source>
        <dbReference type="ARBA" id="ARBA00006763"/>
    </source>
</evidence>
<comment type="similarity">
    <text evidence="2 3">Belongs to the LOG family.</text>
</comment>
<evidence type="ECO:0000313" key="5">
    <source>
        <dbReference type="Proteomes" id="UP000247973"/>
    </source>
</evidence>
<dbReference type="InterPro" id="IPR031100">
    <property type="entry name" value="LOG_fam"/>
</dbReference>
<dbReference type="OrthoDB" id="9801098at2"/>
<dbReference type="InterPro" id="IPR005269">
    <property type="entry name" value="LOG"/>
</dbReference>
<keyword evidence="3" id="KW-0378">Hydrolase</keyword>
<dbReference type="SUPFAM" id="SSF102405">
    <property type="entry name" value="MCP/YpsA-like"/>
    <property type="match status" value="1"/>
</dbReference>
<dbReference type="Proteomes" id="UP000247973">
    <property type="component" value="Unassembled WGS sequence"/>
</dbReference>
<dbReference type="EMBL" id="QICL01000001">
    <property type="protein sequence ID" value="PXV69017.1"/>
    <property type="molecule type" value="Genomic_DNA"/>
</dbReference>
<dbReference type="Pfam" id="PF03641">
    <property type="entry name" value="Lysine_decarbox"/>
    <property type="match status" value="1"/>
</dbReference>
<dbReference type="GO" id="GO:0008714">
    <property type="term" value="F:AMP nucleosidase activity"/>
    <property type="evidence" value="ECO:0007669"/>
    <property type="project" value="UniProtKB-EC"/>
</dbReference>
<evidence type="ECO:0000313" key="4">
    <source>
        <dbReference type="EMBL" id="PXV69017.1"/>
    </source>
</evidence>
<accession>A0A2V3PTF9</accession>
<dbReference type="AlphaFoldDB" id="A0A2V3PTF9"/>
<dbReference type="GO" id="GO:0005829">
    <property type="term" value="C:cytosol"/>
    <property type="evidence" value="ECO:0007669"/>
    <property type="project" value="TreeGrafter"/>
</dbReference>
<keyword evidence="5" id="KW-1185">Reference proteome</keyword>
<protein>
    <recommendedName>
        <fullName evidence="3">Cytokinin riboside 5'-monophosphate phosphoribohydrolase</fullName>
        <ecNumber evidence="3">3.2.2.n1</ecNumber>
    </recommendedName>
</protein>
<dbReference type="RefSeq" id="WP_110308984.1">
    <property type="nucleotide sequence ID" value="NZ_QICL01000001.1"/>
</dbReference>
<gene>
    <name evidence="4" type="ORF">CLV62_101284</name>
</gene>
<evidence type="ECO:0000256" key="3">
    <source>
        <dbReference type="RuleBase" id="RU363015"/>
    </source>
</evidence>
<dbReference type="NCBIfam" id="TIGR00730">
    <property type="entry name" value="Rossman fold protein, TIGR00730 family"/>
    <property type="match status" value="1"/>
</dbReference>
<dbReference type="GO" id="GO:0009691">
    <property type="term" value="P:cytokinin biosynthetic process"/>
    <property type="evidence" value="ECO:0007669"/>
    <property type="project" value="UniProtKB-UniRule"/>
</dbReference>
<reference evidence="4 5" key="1">
    <citation type="submission" date="2018-03" db="EMBL/GenBank/DDBJ databases">
        <title>Genomic Encyclopedia of Archaeal and Bacterial Type Strains, Phase II (KMG-II): from individual species to whole genera.</title>
        <authorList>
            <person name="Goeker M."/>
        </authorList>
    </citation>
    <scope>NUCLEOTIDE SEQUENCE [LARGE SCALE GENOMIC DNA]</scope>
    <source>
        <strain evidence="4 5">DSM 100214</strain>
    </source>
</reference>
<sequence>MKRIAVYCGSSSGSNDIFKIKAETLGKSLAKNNIELVYGGAKVGLMGAVADGALKHGGKAIGVLPNFLAEKELEHKSLTEIYLVDTMHERKFKMADLSDGFIALPGGFGTMEELFEVLTWAQLSLHKKPVALLNVNGYYDALLQFIKVMNRDGFLKDDYLDLLIVSSDIDDLLLQMKTYVPLKNEKWFVSK</sequence>
<dbReference type="Gene3D" id="3.40.50.450">
    <property type="match status" value="1"/>
</dbReference>